<accession>A0A0V8HJ81</accession>
<evidence type="ECO:0000313" key="3">
    <source>
        <dbReference type="Proteomes" id="UP000181997"/>
    </source>
</evidence>
<dbReference type="AlphaFoldDB" id="A0A0V8HJ81"/>
<feature type="chain" id="PRO_5039053912" description="Glycosyltransferase" evidence="1">
    <location>
        <begin position="20"/>
        <end position="210"/>
    </location>
</feature>
<protein>
    <recommendedName>
        <fullName evidence="4">Glycosyltransferase</fullName>
    </recommendedName>
</protein>
<dbReference type="Proteomes" id="UP000181997">
    <property type="component" value="Unassembled WGS sequence"/>
</dbReference>
<sequence>MKKYLIVSMAILMTLTLSPNLSKTQAVNNECLNPAAQKLKEDMRLLWNDHVIWTHNYIVSAVDGLEDQDMVLERLLQNQKDIGNAFKPFYGEKSGNRLADLLTEHIVLAGKIVEAAKAGKQKEVEQLNKEWYRNADDITLFLTSVNPAWSEKELKELLYMHLDFVTKEAVARIQKDWVKNIQTFDKGRAHIFHLSDALSAGITKQFPKTF</sequence>
<evidence type="ECO:0008006" key="4">
    <source>
        <dbReference type="Google" id="ProtNLM"/>
    </source>
</evidence>
<gene>
    <name evidence="2" type="ORF">GA0061094_2363</name>
</gene>
<keyword evidence="3" id="KW-1185">Reference proteome</keyword>
<dbReference type="EMBL" id="FMAU01000002">
    <property type="protein sequence ID" value="SCC08327.1"/>
    <property type="molecule type" value="Genomic_DNA"/>
</dbReference>
<reference evidence="3" key="1">
    <citation type="submission" date="2016-08" db="EMBL/GenBank/DDBJ databases">
        <authorList>
            <person name="Varghese N."/>
            <person name="Submissions Spin"/>
        </authorList>
    </citation>
    <scope>NUCLEOTIDE SEQUENCE [LARGE SCALE GENOMIC DNA]</scope>
    <source>
        <strain evidence="3">SGD-1123</strain>
    </source>
</reference>
<keyword evidence="1" id="KW-0732">Signal</keyword>
<organism evidence="2 3">
    <name type="scientific">[Bacillus] enclensis</name>
    <dbReference type="NCBI Taxonomy" id="1402860"/>
    <lineage>
        <taxon>Bacteria</taxon>
        <taxon>Bacillati</taxon>
        <taxon>Bacillota</taxon>
        <taxon>Bacilli</taxon>
        <taxon>Bacillales</taxon>
        <taxon>Bacillaceae</taxon>
        <taxon>Rossellomorea</taxon>
    </lineage>
</organism>
<evidence type="ECO:0000313" key="2">
    <source>
        <dbReference type="EMBL" id="SCC08327.1"/>
    </source>
</evidence>
<name>A0A0V8HJ81_9BACI</name>
<feature type="signal peptide" evidence="1">
    <location>
        <begin position="1"/>
        <end position="19"/>
    </location>
</feature>
<dbReference type="RefSeq" id="WP_058298527.1">
    <property type="nucleotide sequence ID" value="NZ_FMAU01000002.1"/>
</dbReference>
<evidence type="ECO:0000256" key="1">
    <source>
        <dbReference type="SAM" id="SignalP"/>
    </source>
</evidence>
<proteinExistence type="predicted"/>